<organism evidence="2 3">
    <name type="scientific">Chromatocurvus halotolerans</name>
    <dbReference type="NCBI Taxonomy" id="1132028"/>
    <lineage>
        <taxon>Bacteria</taxon>
        <taxon>Pseudomonadati</taxon>
        <taxon>Pseudomonadota</taxon>
        <taxon>Gammaproteobacteria</taxon>
        <taxon>Cellvibrionales</taxon>
        <taxon>Halieaceae</taxon>
        <taxon>Chromatocurvus</taxon>
    </lineage>
</organism>
<keyword evidence="3" id="KW-1185">Reference proteome</keyword>
<dbReference type="Gene3D" id="3.30.1380.20">
    <property type="entry name" value="Trafficking protein particle complex subunit 3"/>
    <property type="match status" value="1"/>
</dbReference>
<reference evidence="2 3" key="1">
    <citation type="submission" date="2019-03" db="EMBL/GenBank/DDBJ databases">
        <title>Genomic Encyclopedia of Type Strains, Phase IV (KMG-IV): sequencing the most valuable type-strain genomes for metagenomic binning, comparative biology and taxonomic classification.</title>
        <authorList>
            <person name="Goeker M."/>
        </authorList>
    </citation>
    <scope>NUCLEOTIDE SEQUENCE [LARGE SCALE GENOMIC DNA]</scope>
    <source>
        <strain evidence="2 3">DSM 23344</strain>
    </source>
</reference>
<sequence>MGAPAVDSVEARIGPNSVLQLVQVLDAHVGQAARQRLLLASGLSALPSDSGLMPEGPAARLHQTLRQRYPEAASALAQEAGERTGDYILTHRIPQLAQRLLRRLPRRLATRLLADAIGKHAWTFAGSGEFRVLRSKPLTFELCDNPIVRGEHADGVLCYWHAAVFQRLFNELISPDIRCTETHCCALGAPACRFTLQ</sequence>
<proteinExistence type="predicted"/>
<dbReference type="AlphaFoldDB" id="A0A4R2L713"/>
<dbReference type="PANTHER" id="PTHR35090">
    <property type="entry name" value="DNA-DIRECTED RNA POLYMERASE SUBUNIT I"/>
    <property type="match status" value="1"/>
</dbReference>
<dbReference type="GO" id="GO:0030494">
    <property type="term" value="P:bacteriochlorophyll biosynthetic process"/>
    <property type="evidence" value="ECO:0007669"/>
    <property type="project" value="InterPro"/>
</dbReference>
<dbReference type="GO" id="GO:0015979">
    <property type="term" value="P:photosynthesis"/>
    <property type="evidence" value="ECO:0007669"/>
    <property type="project" value="InterPro"/>
</dbReference>
<dbReference type="NCBIfam" id="TIGR02019">
    <property type="entry name" value="BchJ"/>
    <property type="match status" value="1"/>
</dbReference>
<dbReference type="OrthoDB" id="2080515at2"/>
<name>A0A4R2L713_9GAMM</name>
<dbReference type="InterPro" id="IPR024096">
    <property type="entry name" value="NO_sig/Golgi_transp_ligand-bd"/>
</dbReference>
<dbReference type="InterPro" id="IPR010249">
    <property type="entry name" value="BchJ"/>
</dbReference>
<gene>
    <name evidence="2" type="ORF">EV688_101275</name>
</gene>
<dbReference type="SUPFAM" id="SSF111126">
    <property type="entry name" value="Ligand-binding domain in the NO signalling and Golgi transport"/>
    <property type="match status" value="1"/>
</dbReference>
<evidence type="ECO:0000259" key="1">
    <source>
        <dbReference type="SMART" id="SM00989"/>
    </source>
</evidence>
<dbReference type="Pfam" id="PF02830">
    <property type="entry name" value="V4R"/>
    <property type="match status" value="1"/>
</dbReference>
<comment type="caution">
    <text evidence="2">The sequence shown here is derived from an EMBL/GenBank/DDBJ whole genome shotgun (WGS) entry which is preliminary data.</text>
</comment>
<dbReference type="Proteomes" id="UP000294980">
    <property type="component" value="Unassembled WGS sequence"/>
</dbReference>
<evidence type="ECO:0000313" key="2">
    <source>
        <dbReference type="EMBL" id="TCO78458.1"/>
    </source>
</evidence>
<dbReference type="PANTHER" id="PTHR35090:SF1">
    <property type="entry name" value="SLR0144 PROTEIN"/>
    <property type="match status" value="1"/>
</dbReference>
<evidence type="ECO:0000313" key="3">
    <source>
        <dbReference type="Proteomes" id="UP000294980"/>
    </source>
</evidence>
<dbReference type="SMART" id="SM00989">
    <property type="entry name" value="V4R"/>
    <property type="match status" value="1"/>
</dbReference>
<feature type="domain" description="4-vinyl reductase 4VR" evidence="1">
    <location>
        <begin position="137"/>
        <end position="197"/>
    </location>
</feature>
<accession>A0A4R2L713</accession>
<dbReference type="InterPro" id="IPR004096">
    <property type="entry name" value="V4R"/>
</dbReference>
<dbReference type="EMBL" id="SLWX01000001">
    <property type="protein sequence ID" value="TCO78458.1"/>
    <property type="molecule type" value="Genomic_DNA"/>
</dbReference>
<protein>
    <submittedName>
        <fullName evidence="2">Divinyl protochlorophyllide a 8-vinyl-reductase</fullName>
    </submittedName>
</protein>